<dbReference type="PANTHER" id="PTHR48009:SF4">
    <property type="entry name" value="LEUCINE-RICH REPEAT (LRR) FAMILY PROTEIN"/>
    <property type="match status" value="1"/>
</dbReference>
<keyword evidence="3" id="KW-0732">Signal</keyword>
<keyword evidence="5" id="KW-0472">Membrane</keyword>
<dbReference type="InterPro" id="IPR032675">
    <property type="entry name" value="LRR_dom_sf"/>
</dbReference>
<keyword evidence="4" id="KW-0677">Repeat</keyword>
<dbReference type="SUPFAM" id="SSF52058">
    <property type="entry name" value="L domain-like"/>
    <property type="match status" value="1"/>
</dbReference>
<dbReference type="AlphaFoldDB" id="A0A9W7ITQ1"/>
<comment type="subcellular location">
    <subcellularLocation>
        <location evidence="1">Membrane</location>
    </subcellularLocation>
</comment>
<feature type="domain" description="Leucine-rich repeat-containing N-terminal plant-type" evidence="6">
    <location>
        <begin position="34"/>
        <end position="72"/>
    </location>
</feature>
<dbReference type="FunFam" id="3.80.10.10:FF:000400">
    <property type="entry name" value="Nuclear pore complex protein NUP107"/>
    <property type="match status" value="1"/>
</dbReference>
<proteinExistence type="predicted"/>
<accession>A0A9W7ITQ1</accession>
<evidence type="ECO:0000313" key="7">
    <source>
        <dbReference type="EMBL" id="GMJ01114.1"/>
    </source>
</evidence>
<organism evidence="7 8">
    <name type="scientific">Hibiscus trionum</name>
    <name type="common">Flower of an hour</name>
    <dbReference type="NCBI Taxonomy" id="183268"/>
    <lineage>
        <taxon>Eukaryota</taxon>
        <taxon>Viridiplantae</taxon>
        <taxon>Streptophyta</taxon>
        <taxon>Embryophyta</taxon>
        <taxon>Tracheophyta</taxon>
        <taxon>Spermatophyta</taxon>
        <taxon>Magnoliopsida</taxon>
        <taxon>eudicotyledons</taxon>
        <taxon>Gunneridae</taxon>
        <taxon>Pentapetalae</taxon>
        <taxon>rosids</taxon>
        <taxon>malvids</taxon>
        <taxon>Malvales</taxon>
        <taxon>Malvaceae</taxon>
        <taxon>Malvoideae</taxon>
        <taxon>Hibiscus</taxon>
    </lineage>
</organism>
<evidence type="ECO:0000256" key="2">
    <source>
        <dbReference type="ARBA" id="ARBA00022614"/>
    </source>
</evidence>
<dbReference type="PANTHER" id="PTHR48009">
    <property type="entry name" value="LEUCINE-RICH REPEAT (LRR) FAMILY PROTEIN"/>
    <property type="match status" value="1"/>
</dbReference>
<dbReference type="InterPro" id="IPR013210">
    <property type="entry name" value="LRR_N_plant-typ"/>
</dbReference>
<dbReference type="InterPro" id="IPR053213">
    <property type="entry name" value="RLP29"/>
</dbReference>
<evidence type="ECO:0000259" key="6">
    <source>
        <dbReference type="Pfam" id="PF08263"/>
    </source>
</evidence>
<dbReference type="GO" id="GO:0016020">
    <property type="term" value="C:membrane"/>
    <property type="evidence" value="ECO:0007669"/>
    <property type="project" value="UniProtKB-SubCell"/>
</dbReference>
<dbReference type="Pfam" id="PF08263">
    <property type="entry name" value="LRRNT_2"/>
    <property type="match status" value="1"/>
</dbReference>
<dbReference type="OrthoDB" id="676979at2759"/>
<evidence type="ECO:0000256" key="5">
    <source>
        <dbReference type="ARBA" id="ARBA00023136"/>
    </source>
</evidence>
<evidence type="ECO:0000313" key="8">
    <source>
        <dbReference type="Proteomes" id="UP001165190"/>
    </source>
</evidence>
<comment type="caution">
    <text evidence="7">The sequence shown here is derived from an EMBL/GenBank/DDBJ whole genome shotgun (WGS) entry which is preliminary data.</text>
</comment>
<keyword evidence="2" id="KW-0433">Leucine-rich repeat</keyword>
<dbReference type="Gene3D" id="3.80.10.10">
    <property type="entry name" value="Ribonuclease Inhibitor"/>
    <property type="match status" value="3"/>
</dbReference>
<dbReference type="EMBL" id="BSYR01000035">
    <property type="protein sequence ID" value="GMJ01114.1"/>
    <property type="molecule type" value="Genomic_DNA"/>
</dbReference>
<keyword evidence="8" id="KW-1185">Reference proteome</keyword>
<dbReference type="Pfam" id="PF00560">
    <property type="entry name" value="LRR_1"/>
    <property type="match status" value="4"/>
</dbReference>
<dbReference type="Proteomes" id="UP001165190">
    <property type="component" value="Unassembled WGS sequence"/>
</dbReference>
<evidence type="ECO:0000256" key="1">
    <source>
        <dbReference type="ARBA" id="ARBA00004370"/>
    </source>
</evidence>
<protein>
    <recommendedName>
        <fullName evidence="6">Leucine-rich repeat-containing N-terminal plant-type domain-containing protein</fullName>
    </recommendedName>
</protein>
<sequence>MGKQGRMEMVYYALFLAVLFQCKFLGVAILDPLDFLALQSIRKSLHDLPGSNFFASWDFTSDPCNFAGVYCDSDRVIALNLGDPRAGSPGLTGRIDAAIGKLSALAELSIVPGRIYGSLPQSISQLKELRFLAISRNFISGDIPATLGQLRSLKTLDLSYNQLTGEIPRSIGTLPELTNVILCHNHLSGSVPPFLSQVLTRLDLKHNALTGSLAPDSLPPSLQSLSLSWNQLTGPVDGLLSRLDQLSYLDLSLNQFTGPIPGRLFSFPITNLQLERNLFSGSIQLADQVTISTVDLSHNRLSGQISPMLSTVQNLYLNNNRFTGQVPASIVEQLLSGNIQVLYLQHNYLTGIEIKPTAEIPESSSLCLQYNCMVPPVQTPCPFMAGNEKTRPTAQCTEWKG</sequence>
<dbReference type="Pfam" id="PF13855">
    <property type="entry name" value="LRR_8"/>
    <property type="match status" value="1"/>
</dbReference>
<name>A0A9W7ITQ1_HIBTR</name>
<dbReference type="InterPro" id="IPR001611">
    <property type="entry name" value="Leu-rich_rpt"/>
</dbReference>
<evidence type="ECO:0000256" key="3">
    <source>
        <dbReference type="ARBA" id="ARBA00022729"/>
    </source>
</evidence>
<dbReference type="PROSITE" id="PS51450">
    <property type="entry name" value="LRR"/>
    <property type="match status" value="1"/>
</dbReference>
<reference evidence="7" key="1">
    <citation type="submission" date="2023-05" db="EMBL/GenBank/DDBJ databases">
        <title>Genome and transcriptome analyses reveal genes involved in the formation of fine ridges on petal epidermal cells in Hibiscus trionum.</title>
        <authorList>
            <person name="Koshimizu S."/>
            <person name="Masuda S."/>
            <person name="Ishii T."/>
            <person name="Shirasu K."/>
            <person name="Hoshino A."/>
            <person name="Arita M."/>
        </authorList>
    </citation>
    <scope>NUCLEOTIDE SEQUENCE</scope>
    <source>
        <strain evidence="7">Hamamatsu line</strain>
    </source>
</reference>
<gene>
    <name evidence="7" type="ORF">HRI_003780600</name>
</gene>
<evidence type="ECO:0000256" key="4">
    <source>
        <dbReference type="ARBA" id="ARBA00022737"/>
    </source>
</evidence>